<dbReference type="OrthoDB" id="41588at2759"/>
<keyword evidence="4" id="KW-0963">Cytoplasm</keyword>
<dbReference type="GeneID" id="116297350"/>
<comment type="similarity">
    <text evidence="3">Belongs to the CCNDBP1 family.</text>
</comment>
<dbReference type="Pfam" id="PF20936">
    <property type="entry name" value="GCIP_C"/>
    <property type="match status" value="1"/>
</dbReference>
<dbReference type="InterPro" id="IPR049317">
    <property type="entry name" value="GCIP-like_N"/>
</dbReference>
<evidence type="ECO:0000256" key="1">
    <source>
        <dbReference type="ARBA" id="ARBA00004123"/>
    </source>
</evidence>
<evidence type="ECO:0000256" key="5">
    <source>
        <dbReference type="ARBA" id="ARBA00023242"/>
    </source>
</evidence>
<sequence length="348" mass="38418">MATSKSKKKANTKAVLSSLIETLDLCESKVKDGSLGQVMEDLEYNFSMEDFWLKLGMTFRAVSKEATNLAVMFLKPPAPSAEDLEGMLTGFETAVIGLLTVFHSLPLSQGKALHKRLQIAIVNIVHDAKHFVDSLMKEGSKSSLVVNHPTGAIWESCDAFHRLPLDNKFAVLEVFITSSALVRDALTELDQIQSSNGHHNTNALHDVEEDDTVNEQGWSEKEAYLIPPCVGMVKACRSCLKKISDAIKTNGKTTSLEQINEMDEVAIIVTTVSPKVDDLVSGLYAPLNHNNLSENINQLADILVNLLEKSRDSQFTLEADNSWLDFLKKAVEHNKTKFVTIIAQGFES</sequence>
<evidence type="ECO:0000256" key="4">
    <source>
        <dbReference type="ARBA" id="ARBA00022490"/>
    </source>
</evidence>
<accession>A0A6P8I8L4</accession>
<dbReference type="Gene3D" id="1.20.1420.10">
    <property type="entry name" value="Talin, central domain"/>
    <property type="match status" value="1"/>
</dbReference>
<dbReference type="PANTHER" id="PTHR15492:SF1">
    <property type="entry name" value="CYCLIN-D1-BINDING PROTEIN 1"/>
    <property type="match status" value="1"/>
</dbReference>
<comment type="subcellular location">
    <subcellularLocation>
        <location evidence="2">Cytoplasm</location>
    </subcellularLocation>
    <subcellularLocation>
        <location evidence="1">Nucleus</location>
    </subcellularLocation>
</comment>
<dbReference type="FunCoup" id="A0A6P8I8L4">
    <property type="interactions" value="1796"/>
</dbReference>
<evidence type="ECO:0000256" key="3">
    <source>
        <dbReference type="ARBA" id="ARBA00008940"/>
    </source>
</evidence>
<organism evidence="9 10">
    <name type="scientific">Actinia tenebrosa</name>
    <name type="common">Australian red waratah sea anemone</name>
    <dbReference type="NCBI Taxonomy" id="6105"/>
    <lineage>
        <taxon>Eukaryota</taxon>
        <taxon>Metazoa</taxon>
        <taxon>Cnidaria</taxon>
        <taxon>Anthozoa</taxon>
        <taxon>Hexacorallia</taxon>
        <taxon>Actiniaria</taxon>
        <taxon>Actiniidae</taxon>
        <taxon>Actinia</taxon>
    </lineage>
</organism>
<dbReference type="InterPro" id="IPR026907">
    <property type="entry name" value="GCIP-like"/>
</dbReference>
<feature type="domain" description="Cyclin-D1-binding protein 1-like C-terminal" evidence="8">
    <location>
        <begin position="210"/>
        <end position="307"/>
    </location>
</feature>
<evidence type="ECO:0000256" key="2">
    <source>
        <dbReference type="ARBA" id="ARBA00004496"/>
    </source>
</evidence>
<proteinExistence type="inferred from homology"/>
<dbReference type="Gene3D" id="1.20.1410.10">
    <property type="entry name" value="I/LWEQ domain"/>
    <property type="match status" value="1"/>
</dbReference>
<dbReference type="AlphaFoldDB" id="A0A6P8I8L4"/>
<dbReference type="InParanoid" id="A0A6P8I8L4"/>
<evidence type="ECO:0000313" key="9">
    <source>
        <dbReference type="Proteomes" id="UP000515163"/>
    </source>
</evidence>
<evidence type="ECO:0000259" key="7">
    <source>
        <dbReference type="Pfam" id="PF13324"/>
    </source>
</evidence>
<gene>
    <name evidence="10" type="primary">LOC116297350</name>
</gene>
<keyword evidence="5" id="KW-0539">Nucleus</keyword>
<dbReference type="InterPro" id="IPR049318">
    <property type="entry name" value="GCIP_C"/>
</dbReference>
<dbReference type="Proteomes" id="UP000515163">
    <property type="component" value="Unplaced"/>
</dbReference>
<feature type="domain" description="Cyclin-D1-binding protein 1-like N-terminal" evidence="7">
    <location>
        <begin position="55"/>
        <end position="194"/>
    </location>
</feature>
<evidence type="ECO:0000313" key="10">
    <source>
        <dbReference type="RefSeq" id="XP_031561427.1"/>
    </source>
</evidence>
<dbReference type="PANTHER" id="PTHR15492">
    <property type="entry name" value="CYCLIN D1-BINDING PROTEIN 1"/>
    <property type="match status" value="1"/>
</dbReference>
<dbReference type="GO" id="GO:0005634">
    <property type="term" value="C:nucleus"/>
    <property type="evidence" value="ECO:0007669"/>
    <property type="project" value="UniProtKB-SubCell"/>
</dbReference>
<keyword evidence="9" id="KW-1185">Reference proteome</keyword>
<evidence type="ECO:0000256" key="6">
    <source>
        <dbReference type="ARBA" id="ARBA00023306"/>
    </source>
</evidence>
<dbReference type="RefSeq" id="XP_031561427.1">
    <property type="nucleotide sequence ID" value="XM_031705567.1"/>
</dbReference>
<keyword evidence="6" id="KW-0131">Cell cycle</keyword>
<name>A0A6P8I8L4_ACTTE</name>
<evidence type="ECO:0000259" key="8">
    <source>
        <dbReference type="Pfam" id="PF20936"/>
    </source>
</evidence>
<dbReference type="GO" id="GO:0005737">
    <property type="term" value="C:cytoplasm"/>
    <property type="evidence" value="ECO:0007669"/>
    <property type="project" value="UniProtKB-SubCell"/>
</dbReference>
<dbReference type="Pfam" id="PF13324">
    <property type="entry name" value="GCIP_N"/>
    <property type="match status" value="1"/>
</dbReference>
<protein>
    <submittedName>
        <fullName evidence="10">Cyclin-D1-binding protein 1 homolog</fullName>
    </submittedName>
</protein>
<dbReference type="KEGG" id="aten:116297350"/>
<reference evidence="10" key="1">
    <citation type="submission" date="2025-08" db="UniProtKB">
        <authorList>
            <consortium name="RefSeq"/>
        </authorList>
    </citation>
    <scope>IDENTIFICATION</scope>
</reference>